<evidence type="ECO:0000313" key="2">
    <source>
        <dbReference type="EMBL" id="JAD84677.1"/>
    </source>
</evidence>
<dbReference type="EMBL" id="GBRH01213218">
    <property type="protein sequence ID" value="JAD84677.1"/>
    <property type="molecule type" value="Transcribed_RNA"/>
</dbReference>
<evidence type="ECO:0000256" key="1">
    <source>
        <dbReference type="SAM" id="MobiDB-lite"/>
    </source>
</evidence>
<proteinExistence type="predicted"/>
<reference evidence="2" key="1">
    <citation type="submission" date="2014-09" db="EMBL/GenBank/DDBJ databases">
        <authorList>
            <person name="Magalhaes I.L.F."/>
            <person name="Oliveira U."/>
            <person name="Santos F.R."/>
            <person name="Vidigal T.H.D.A."/>
            <person name="Brescovit A.D."/>
            <person name="Santos A.J."/>
        </authorList>
    </citation>
    <scope>NUCLEOTIDE SEQUENCE</scope>
    <source>
        <tissue evidence="2">Shoot tissue taken approximately 20 cm above the soil surface</tissue>
    </source>
</reference>
<organism evidence="2">
    <name type="scientific">Arundo donax</name>
    <name type="common">Giant reed</name>
    <name type="synonym">Donax arundinaceus</name>
    <dbReference type="NCBI Taxonomy" id="35708"/>
    <lineage>
        <taxon>Eukaryota</taxon>
        <taxon>Viridiplantae</taxon>
        <taxon>Streptophyta</taxon>
        <taxon>Embryophyta</taxon>
        <taxon>Tracheophyta</taxon>
        <taxon>Spermatophyta</taxon>
        <taxon>Magnoliopsida</taxon>
        <taxon>Liliopsida</taxon>
        <taxon>Poales</taxon>
        <taxon>Poaceae</taxon>
        <taxon>PACMAD clade</taxon>
        <taxon>Arundinoideae</taxon>
        <taxon>Arundineae</taxon>
        <taxon>Arundo</taxon>
    </lineage>
</organism>
<feature type="compositionally biased region" description="Polar residues" evidence="1">
    <location>
        <begin position="1"/>
        <end position="16"/>
    </location>
</feature>
<feature type="region of interest" description="Disordered" evidence="1">
    <location>
        <begin position="1"/>
        <end position="38"/>
    </location>
</feature>
<accession>A0A0A9DLP5</accession>
<name>A0A0A9DLP5_ARUDO</name>
<dbReference type="AlphaFoldDB" id="A0A0A9DLP5"/>
<sequence>MANNTNSAEPETQSNFKIKEINSRLTAPKKYQNSSKYNRDTPEFFNIMDSYHKVAIFKLT</sequence>
<reference evidence="2" key="2">
    <citation type="journal article" date="2015" name="Data Brief">
        <title>Shoot transcriptome of the giant reed, Arundo donax.</title>
        <authorList>
            <person name="Barrero R.A."/>
            <person name="Guerrero F.D."/>
            <person name="Moolhuijzen P."/>
            <person name="Goolsby J.A."/>
            <person name="Tidwell J."/>
            <person name="Bellgard S.E."/>
            <person name="Bellgard M.I."/>
        </authorList>
    </citation>
    <scope>NUCLEOTIDE SEQUENCE</scope>
    <source>
        <tissue evidence="2">Shoot tissue taken approximately 20 cm above the soil surface</tissue>
    </source>
</reference>
<protein>
    <submittedName>
        <fullName evidence="2">Uncharacterized protein</fullName>
    </submittedName>
</protein>